<dbReference type="Pfam" id="PF01535">
    <property type="entry name" value="PPR"/>
    <property type="match status" value="1"/>
</dbReference>
<dbReference type="AlphaFoldDB" id="A0AA88VRZ7"/>
<dbReference type="PROSITE" id="PS51375">
    <property type="entry name" value="PPR"/>
    <property type="match status" value="2"/>
</dbReference>
<keyword evidence="1" id="KW-0677">Repeat</keyword>
<dbReference type="Pfam" id="PF13041">
    <property type="entry name" value="PPR_2"/>
    <property type="match status" value="2"/>
</dbReference>
<dbReference type="GO" id="GO:0009451">
    <property type="term" value="P:RNA modification"/>
    <property type="evidence" value="ECO:0007669"/>
    <property type="project" value="InterPro"/>
</dbReference>
<dbReference type="Proteomes" id="UP001188597">
    <property type="component" value="Unassembled WGS sequence"/>
</dbReference>
<dbReference type="PANTHER" id="PTHR24015">
    <property type="entry name" value="OS07G0578800 PROTEIN-RELATED"/>
    <property type="match status" value="1"/>
</dbReference>
<evidence type="ECO:0008006" key="5">
    <source>
        <dbReference type="Google" id="ProtNLM"/>
    </source>
</evidence>
<evidence type="ECO:0000313" key="3">
    <source>
        <dbReference type="EMBL" id="KAK3014301.1"/>
    </source>
</evidence>
<dbReference type="GO" id="GO:0003723">
    <property type="term" value="F:RNA binding"/>
    <property type="evidence" value="ECO:0007669"/>
    <property type="project" value="InterPro"/>
</dbReference>
<reference evidence="3" key="1">
    <citation type="submission" date="2022-12" db="EMBL/GenBank/DDBJ databases">
        <title>Draft genome assemblies for two species of Escallonia (Escalloniales).</title>
        <authorList>
            <person name="Chanderbali A."/>
            <person name="Dervinis C."/>
            <person name="Anghel I."/>
            <person name="Soltis D."/>
            <person name="Soltis P."/>
            <person name="Zapata F."/>
        </authorList>
    </citation>
    <scope>NUCLEOTIDE SEQUENCE</scope>
    <source>
        <strain evidence="3">UCBG64.0493</strain>
        <tissue evidence="3">Leaf</tissue>
    </source>
</reference>
<dbReference type="PANTHER" id="PTHR24015:SF548">
    <property type="entry name" value="OS08G0340900 PROTEIN"/>
    <property type="match status" value="1"/>
</dbReference>
<feature type="repeat" description="PPR" evidence="2">
    <location>
        <begin position="219"/>
        <end position="253"/>
    </location>
</feature>
<accession>A0AA88VRZ7</accession>
<gene>
    <name evidence="3" type="ORF">RJ639_008872</name>
</gene>
<dbReference type="FunFam" id="1.25.40.10:FF:000073">
    <property type="entry name" value="Pentatricopeptide repeat-containing protein chloroplastic"/>
    <property type="match status" value="1"/>
</dbReference>
<feature type="repeat" description="PPR" evidence="2">
    <location>
        <begin position="117"/>
        <end position="151"/>
    </location>
</feature>
<evidence type="ECO:0000313" key="4">
    <source>
        <dbReference type="Proteomes" id="UP001188597"/>
    </source>
</evidence>
<dbReference type="InterPro" id="IPR002885">
    <property type="entry name" value="PPR_rpt"/>
</dbReference>
<dbReference type="Gene3D" id="1.25.40.10">
    <property type="entry name" value="Tetratricopeptide repeat domain"/>
    <property type="match status" value="2"/>
</dbReference>
<sequence length="400" mass="45114">MINLFITNLRSLHMTAKPLLKSCIPLSCLHTRSLLPHKDKPTTWNTTHTFVLSNPILSLLEKCSSMDHLKQIQAQMVVTGLISDGLAASRLIAFCAISEHGNLDHCKELLNNIENPNGFSWNVAMRGYSESESPKEALLLYKQMLKNNWPRPDNYTYPLLLKTCACLSLISVGSGILGHVYKWGFDSDAFVFNAMVHMLVSCGEFKIARKVFDVSPVRNLVSWNSLINGYVRRGRAHEALDVYREMKMGNFRPDGVTLIGVVSACGQLEDLKLGKELHRYIEENGLNLNVPLANALMDMYVKCGELKLLQIMDTVVQDDGEKLWNCHGNSLHGVSLAVVTFVMIFDALLQNWDDGRSSRFIRHHDLNGMNPDSFTHSLSLSRHMDVFHCEEQKDPERLTA</sequence>
<dbReference type="NCBIfam" id="TIGR00756">
    <property type="entry name" value="PPR"/>
    <property type="match status" value="2"/>
</dbReference>
<keyword evidence="4" id="KW-1185">Reference proteome</keyword>
<dbReference type="InterPro" id="IPR011990">
    <property type="entry name" value="TPR-like_helical_dom_sf"/>
</dbReference>
<proteinExistence type="predicted"/>
<dbReference type="FunFam" id="1.25.40.10:FF:000576">
    <property type="entry name" value="Pentatricopeptide repeat-containing protein, chloroplastic"/>
    <property type="match status" value="1"/>
</dbReference>
<evidence type="ECO:0000256" key="1">
    <source>
        <dbReference type="ARBA" id="ARBA00022737"/>
    </source>
</evidence>
<name>A0AA88VRZ7_9ASTE</name>
<organism evidence="3 4">
    <name type="scientific">Escallonia herrerae</name>
    <dbReference type="NCBI Taxonomy" id="1293975"/>
    <lineage>
        <taxon>Eukaryota</taxon>
        <taxon>Viridiplantae</taxon>
        <taxon>Streptophyta</taxon>
        <taxon>Embryophyta</taxon>
        <taxon>Tracheophyta</taxon>
        <taxon>Spermatophyta</taxon>
        <taxon>Magnoliopsida</taxon>
        <taxon>eudicotyledons</taxon>
        <taxon>Gunneridae</taxon>
        <taxon>Pentapetalae</taxon>
        <taxon>asterids</taxon>
        <taxon>campanulids</taxon>
        <taxon>Escalloniales</taxon>
        <taxon>Escalloniaceae</taxon>
        <taxon>Escallonia</taxon>
    </lineage>
</organism>
<evidence type="ECO:0000256" key="2">
    <source>
        <dbReference type="PROSITE-ProRule" id="PRU00708"/>
    </source>
</evidence>
<dbReference type="EMBL" id="JAVXUP010001230">
    <property type="protein sequence ID" value="KAK3014301.1"/>
    <property type="molecule type" value="Genomic_DNA"/>
</dbReference>
<dbReference type="InterPro" id="IPR046960">
    <property type="entry name" value="PPR_At4g14850-like_plant"/>
</dbReference>
<comment type="caution">
    <text evidence="3">The sequence shown here is derived from an EMBL/GenBank/DDBJ whole genome shotgun (WGS) entry which is preliminary data.</text>
</comment>
<protein>
    <recommendedName>
        <fullName evidence="5">Pentatricopeptide repeat-containing protein</fullName>
    </recommendedName>
</protein>